<keyword evidence="3" id="KW-1185">Reference proteome</keyword>
<gene>
    <name evidence="2" type="ORF">ACFFHU_28655</name>
</gene>
<dbReference type="Proteomes" id="UP001589894">
    <property type="component" value="Unassembled WGS sequence"/>
</dbReference>
<evidence type="ECO:0000313" key="3">
    <source>
        <dbReference type="Proteomes" id="UP001589894"/>
    </source>
</evidence>
<dbReference type="EMBL" id="JBHLUE010000032">
    <property type="protein sequence ID" value="MFC0568103.1"/>
    <property type="molecule type" value="Genomic_DNA"/>
</dbReference>
<reference evidence="2 3" key="1">
    <citation type="submission" date="2024-09" db="EMBL/GenBank/DDBJ databases">
        <authorList>
            <person name="Sun Q."/>
            <person name="Mori K."/>
        </authorList>
    </citation>
    <scope>NUCLEOTIDE SEQUENCE [LARGE SCALE GENOMIC DNA]</scope>
    <source>
        <strain evidence="2 3">TBRC 2205</strain>
    </source>
</reference>
<sequence>MRAVQRVIALLVGGVLRSRLGAAVALAVVVLGIVGAARLVTGPDSRPAVVTQPQRPIDTPSATEADDGLTVDDPSPTPRTSPGAERPEAVARAFATAWLDRNQPAQRWLAALTPRATPDLAERLSGVDPAGVPARRLTGDPVLTTRTADLTEVTLPVDTGTLRLQLVSGHGEWRVAEVDWERS</sequence>
<evidence type="ECO:0000313" key="2">
    <source>
        <dbReference type="EMBL" id="MFC0568103.1"/>
    </source>
</evidence>
<accession>A0ABV6P774</accession>
<proteinExistence type="predicted"/>
<dbReference type="RefSeq" id="WP_377343555.1">
    <property type="nucleotide sequence ID" value="NZ_JBHLUE010000032.1"/>
</dbReference>
<organism evidence="2 3">
    <name type="scientific">Plantactinospora siamensis</name>
    <dbReference type="NCBI Taxonomy" id="555372"/>
    <lineage>
        <taxon>Bacteria</taxon>
        <taxon>Bacillati</taxon>
        <taxon>Actinomycetota</taxon>
        <taxon>Actinomycetes</taxon>
        <taxon>Micromonosporales</taxon>
        <taxon>Micromonosporaceae</taxon>
        <taxon>Plantactinospora</taxon>
    </lineage>
</organism>
<evidence type="ECO:0000256" key="1">
    <source>
        <dbReference type="SAM" id="MobiDB-lite"/>
    </source>
</evidence>
<feature type="region of interest" description="Disordered" evidence="1">
    <location>
        <begin position="43"/>
        <end position="87"/>
    </location>
</feature>
<name>A0ABV6P774_9ACTN</name>
<comment type="caution">
    <text evidence="2">The sequence shown here is derived from an EMBL/GenBank/DDBJ whole genome shotgun (WGS) entry which is preliminary data.</text>
</comment>
<protein>
    <submittedName>
        <fullName evidence="2">Uncharacterized protein</fullName>
    </submittedName>
</protein>